<dbReference type="Pfam" id="PF18198">
    <property type="entry name" value="AAA_lid_11"/>
    <property type="match status" value="1"/>
</dbReference>
<dbReference type="SMART" id="SM00382">
    <property type="entry name" value="AAA"/>
    <property type="match status" value="2"/>
</dbReference>
<reference evidence="20" key="1">
    <citation type="submission" date="2025-08" db="UniProtKB">
        <authorList>
            <consortium name="RefSeq"/>
        </authorList>
    </citation>
    <scope>IDENTIFICATION</scope>
    <source>
        <tissue evidence="20">Entire body</tissue>
    </source>
</reference>
<dbReference type="Pfam" id="PF03028">
    <property type="entry name" value="Dynein_heavy"/>
    <property type="match status" value="1"/>
</dbReference>
<dbReference type="Gene3D" id="6.10.140.1060">
    <property type="match status" value="1"/>
</dbReference>
<dbReference type="SUPFAM" id="SSF52540">
    <property type="entry name" value="P-loop containing nucleoside triphosphate hydrolases"/>
    <property type="match status" value="4"/>
</dbReference>
<dbReference type="FunFam" id="1.20.920.20:FF:000006">
    <property type="entry name" value="Dynein, axonemal, heavy chain 6"/>
    <property type="match status" value="1"/>
</dbReference>
<keyword evidence="12" id="KW-0969">Cilium</keyword>
<dbReference type="InterPro" id="IPR042228">
    <property type="entry name" value="Dynein_linker_3"/>
</dbReference>
<protein>
    <submittedName>
        <fullName evidence="20">Dynein heavy chain 3, axonemal isoform X1</fullName>
    </submittedName>
</protein>
<dbReference type="FunFam" id="3.40.50.300:FF:000362">
    <property type="entry name" value="Dynein, axonemal, heavy chain 6"/>
    <property type="match status" value="1"/>
</dbReference>
<dbReference type="Pfam" id="PF17857">
    <property type="entry name" value="AAA_lid_1"/>
    <property type="match status" value="1"/>
</dbReference>
<dbReference type="InterPro" id="IPR035706">
    <property type="entry name" value="AAA_9"/>
</dbReference>
<dbReference type="Gene3D" id="3.20.180.20">
    <property type="entry name" value="Dynein heavy chain, N-terminal domain 2"/>
    <property type="match status" value="1"/>
</dbReference>
<dbReference type="InterPro" id="IPR026983">
    <property type="entry name" value="DHC"/>
</dbReference>
<feature type="domain" description="AAA+ ATPase" evidence="18">
    <location>
        <begin position="2085"/>
        <end position="2231"/>
    </location>
</feature>
<dbReference type="Gene3D" id="3.40.50.300">
    <property type="entry name" value="P-loop containing nucleotide triphosphate hydrolases"/>
    <property type="match status" value="5"/>
</dbReference>
<evidence type="ECO:0000256" key="15">
    <source>
        <dbReference type="ARBA" id="ARBA00023273"/>
    </source>
</evidence>
<evidence type="ECO:0000256" key="1">
    <source>
        <dbReference type="ARBA" id="ARBA00004230"/>
    </source>
</evidence>
<dbReference type="InterPro" id="IPR024743">
    <property type="entry name" value="Dynein_HC_stalk"/>
</dbReference>
<dbReference type="FunFam" id="3.40.50.300:FF:000223">
    <property type="entry name" value="Dynein heavy chain 3, axonemal"/>
    <property type="match status" value="1"/>
</dbReference>
<dbReference type="Gene3D" id="1.10.8.710">
    <property type="match status" value="1"/>
</dbReference>
<evidence type="ECO:0000259" key="18">
    <source>
        <dbReference type="SMART" id="SM00382"/>
    </source>
</evidence>
<dbReference type="GO" id="GO:0008569">
    <property type="term" value="F:minus-end-directed microtubule motor activity"/>
    <property type="evidence" value="ECO:0007669"/>
    <property type="project" value="InterPro"/>
</dbReference>
<keyword evidence="10" id="KW-0243">Dynein</keyword>
<dbReference type="Gene3D" id="1.10.8.720">
    <property type="entry name" value="Region D6 of dynein motor"/>
    <property type="match status" value="1"/>
</dbReference>
<evidence type="ECO:0000256" key="4">
    <source>
        <dbReference type="ARBA" id="ARBA00022490"/>
    </source>
</evidence>
<dbReference type="FunFam" id="1.20.140.100:FF:000004">
    <property type="entry name" value="Dynein axonemal heavy chain 6"/>
    <property type="match status" value="1"/>
</dbReference>
<dbReference type="OrthoDB" id="5593012at2759"/>
<evidence type="ECO:0000313" key="20">
    <source>
        <dbReference type="RefSeq" id="XP_025837069.1"/>
    </source>
</evidence>
<dbReference type="GO" id="GO:0005874">
    <property type="term" value="C:microtubule"/>
    <property type="evidence" value="ECO:0007669"/>
    <property type="project" value="UniProtKB-KW"/>
</dbReference>
<comment type="subcellular location">
    <subcellularLocation>
        <location evidence="1">Cell projection</location>
        <location evidence="1">Cilium</location>
        <location evidence="1">Flagellum</location>
    </subcellularLocation>
    <subcellularLocation>
        <location evidence="2">Cytoplasm</location>
        <location evidence="2">Cytoskeleton</location>
        <location evidence="2">Cilium axoneme</location>
    </subcellularLocation>
</comment>
<dbReference type="FunFam" id="3.10.490.20:FF:000001">
    <property type="entry name" value="dynein heavy chain 7, axonemal"/>
    <property type="match status" value="1"/>
</dbReference>
<dbReference type="Pfam" id="PF08393">
    <property type="entry name" value="DHC_N2"/>
    <property type="match status" value="1"/>
</dbReference>
<dbReference type="Gene3D" id="1.10.472.130">
    <property type="match status" value="1"/>
</dbReference>
<keyword evidence="8" id="KW-0067">ATP-binding</keyword>
<dbReference type="FunFam" id="1.10.8.720:FF:000001">
    <property type="entry name" value="dynein heavy chain 7, axonemal"/>
    <property type="match status" value="1"/>
</dbReference>
<dbReference type="FunFam" id="3.40.50.300:FF:000044">
    <property type="entry name" value="Dynein heavy chain 5, axonemal"/>
    <property type="match status" value="1"/>
</dbReference>
<dbReference type="Gene3D" id="1.20.140.100">
    <property type="entry name" value="Dynein heavy chain, N-terminal domain 2"/>
    <property type="match status" value="1"/>
</dbReference>
<dbReference type="FunFam" id="1.20.920.30:FF:000002">
    <property type="entry name" value="Dynein axonemal heavy chain 3"/>
    <property type="match status" value="1"/>
</dbReference>
<dbReference type="GO" id="GO:0051959">
    <property type="term" value="F:dynein light intermediate chain binding"/>
    <property type="evidence" value="ECO:0007669"/>
    <property type="project" value="InterPro"/>
</dbReference>
<evidence type="ECO:0000256" key="17">
    <source>
        <dbReference type="SAM" id="MobiDB-lite"/>
    </source>
</evidence>
<dbReference type="GO" id="GO:0045505">
    <property type="term" value="F:dynein intermediate chain binding"/>
    <property type="evidence" value="ECO:0007669"/>
    <property type="project" value="InterPro"/>
</dbReference>
<dbReference type="InterPro" id="IPR041589">
    <property type="entry name" value="DNAH3_AAA_lid_1"/>
</dbReference>
<proteinExistence type="inferred from homology"/>
<evidence type="ECO:0000256" key="9">
    <source>
        <dbReference type="ARBA" id="ARBA00022846"/>
    </source>
</evidence>
<dbReference type="FunCoup" id="A0A7F5RM18">
    <property type="interactions" value="13"/>
</dbReference>
<dbReference type="Gene3D" id="1.10.8.1220">
    <property type="match status" value="1"/>
</dbReference>
<dbReference type="GO" id="GO:0005858">
    <property type="term" value="C:axonemal dynein complex"/>
    <property type="evidence" value="ECO:0007669"/>
    <property type="project" value="UniProtKB-ARBA"/>
</dbReference>
<dbReference type="Pfam" id="PF17852">
    <property type="entry name" value="Dynein_AAA_lid"/>
    <property type="match status" value="1"/>
</dbReference>
<dbReference type="InParanoid" id="A0A7F5RM18"/>
<dbReference type="InterPro" id="IPR041658">
    <property type="entry name" value="AAA_lid_11"/>
</dbReference>
<dbReference type="Proteomes" id="UP000192223">
    <property type="component" value="Unplaced"/>
</dbReference>
<evidence type="ECO:0000256" key="5">
    <source>
        <dbReference type="ARBA" id="ARBA00022701"/>
    </source>
</evidence>
<dbReference type="PANTHER" id="PTHR22878:SF71">
    <property type="entry name" value="DYNEIN, AXONEMAL, HEAVY CHAIN 3"/>
    <property type="match status" value="1"/>
</dbReference>
<evidence type="ECO:0000313" key="19">
    <source>
        <dbReference type="Proteomes" id="UP000192223"/>
    </source>
</evidence>
<feature type="coiled-coil region" evidence="16">
    <location>
        <begin position="206"/>
        <end position="245"/>
    </location>
</feature>
<evidence type="ECO:0000256" key="6">
    <source>
        <dbReference type="ARBA" id="ARBA00022737"/>
    </source>
</evidence>
<dbReference type="Gene3D" id="1.20.1270.280">
    <property type="match status" value="1"/>
</dbReference>
<keyword evidence="13" id="KW-0505">Motor protein</keyword>
<dbReference type="GO" id="GO:0003341">
    <property type="term" value="P:cilium movement"/>
    <property type="evidence" value="ECO:0007669"/>
    <property type="project" value="UniProtKB-ARBA"/>
</dbReference>
<dbReference type="Gene3D" id="1.20.58.1120">
    <property type="match status" value="1"/>
</dbReference>
<dbReference type="PANTHER" id="PTHR22878">
    <property type="entry name" value="DYNEIN HEAVY CHAIN 6, AXONEMAL-LIKE-RELATED"/>
    <property type="match status" value="1"/>
</dbReference>
<evidence type="ECO:0000256" key="16">
    <source>
        <dbReference type="SAM" id="Coils"/>
    </source>
</evidence>
<feature type="coiled-coil region" evidence="16">
    <location>
        <begin position="2926"/>
        <end position="2988"/>
    </location>
</feature>
<keyword evidence="6" id="KW-0677">Repeat</keyword>
<evidence type="ECO:0000256" key="13">
    <source>
        <dbReference type="ARBA" id="ARBA00023175"/>
    </source>
</evidence>
<keyword evidence="4" id="KW-0963">Cytoplasm</keyword>
<keyword evidence="9" id="KW-0282">Flagellum</keyword>
<dbReference type="InterPro" id="IPR041466">
    <property type="entry name" value="Dynein_AAA5_ext"/>
</dbReference>
<gene>
    <name evidence="20" type="primary">LOC108735307</name>
</gene>
<evidence type="ECO:0000256" key="8">
    <source>
        <dbReference type="ARBA" id="ARBA00022840"/>
    </source>
</evidence>
<dbReference type="Pfam" id="PF12777">
    <property type="entry name" value="MT"/>
    <property type="match status" value="1"/>
</dbReference>
<dbReference type="InterPro" id="IPR042219">
    <property type="entry name" value="AAA_lid_11_sf"/>
</dbReference>
<dbReference type="FunFam" id="1.10.8.1220:FF:000001">
    <property type="entry name" value="Dynein axonemal heavy chain 5"/>
    <property type="match status" value="1"/>
</dbReference>
<dbReference type="FunFam" id="1.20.1270.280:FF:000001">
    <property type="entry name" value="dynein heavy chain 7, axonemal"/>
    <property type="match status" value="1"/>
</dbReference>
<dbReference type="InterPro" id="IPR043157">
    <property type="entry name" value="Dynein_AAA1S"/>
</dbReference>
<dbReference type="InterPro" id="IPR035699">
    <property type="entry name" value="AAA_6"/>
</dbReference>
<dbReference type="RefSeq" id="XP_025837069.1">
    <property type="nucleotide sequence ID" value="XM_025981284.1"/>
</dbReference>
<dbReference type="InterPro" id="IPR041228">
    <property type="entry name" value="Dynein_C"/>
</dbReference>
<keyword evidence="11 16" id="KW-0175">Coiled coil</keyword>
<dbReference type="CTD" id="55567"/>
<keyword evidence="7" id="KW-0547">Nucleotide-binding</keyword>
<dbReference type="Gene3D" id="1.10.287.2620">
    <property type="match status" value="1"/>
</dbReference>
<accession>A0A7F5RM18</accession>
<evidence type="ECO:0000256" key="11">
    <source>
        <dbReference type="ARBA" id="ARBA00023054"/>
    </source>
</evidence>
<dbReference type="FunFam" id="1.20.58.1120:FF:000001">
    <property type="entry name" value="dynein heavy chain 2, axonemal"/>
    <property type="match status" value="1"/>
</dbReference>
<evidence type="ECO:0000256" key="3">
    <source>
        <dbReference type="ARBA" id="ARBA00008887"/>
    </source>
</evidence>
<dbReference type="InterPro" id="IPR004273">
    <property type="entry name" value="Dynein_heavy_D6_P-loop"/>
</dbReference>
<dbReference type="Gene3D" id="3.10.490.20">
    <property type="match status" value="1"/>
</dbReference>
<dbReference type="InterPro" id="IPR024317">
    <property type="entry name" value="Dynein_heavy_chain_D4_dom"/>
</dbReference>
<dbReference type="InterPro" id="IPR043160">
    <property type="entry name" value="Dynein_C_barrel"/>
</dbReference>
<dbReference type="Pfam" id="PF12781">
    <property type="entry name" value="AAA_9"/>
    <property type="match status" value="1"/>
</dbReference>
<dbReference type="FunFam" id="3.20.180.20:FF:000003">
    <property type="entry name" value="Dynein heavy chain 12, axonemal"/>
    <property type="match status" value="1"/>
</dbReference>
<evidence type="ECO:0000256" key="7">
    <source>
        <dbReference type="ARBA" id="ARBA00022741"/>
    </source>
</evidence>
<dbReference type="FunFam" id="1.10.8.710:FF:000004">
    <property type="entry name" value="Dynein axonemal heavy chain 6"/>
    <property type="match status" value="1"/>
</dbReference>
<dbReference type="InterPro" id="IPR042222">
    <property type="entry name" value="Dynein_2_N"/>
</dbReference>
<dbReference type="FunFam" id="3.40.50.300:FF:001328">
    <property type="entry name" value="Dynein heavy chain 6, axonemal"/>
    <property type="match status" value="1"/>
</dbReference>
<dbReference type="FunFam" id="3.40.50.300:FF:002141">
    <property type="entry name" value="Dynein heavy chain"/>
    <property type="match status" value="1"/>
</dbReference>
<dbReference type="Pfam" id="PF12774">
    <property type="entry name" value="AAA_6"/>
    <property type="match status" value="1"/>
</dbReference>
<keyword evidence="14" id="KW-0206">Cytoskeleton</keyword>
<keyword evidence="15" id="KW-0966">Cell projection</keyword>
<dbReference type="FunFam" id="1.10.287.2620:FF:000002">
    <property type="entry name" value="Dynein heavy chain 2, axonemal"/>
    <property type="match status" value="1"/>
</dbReference>
<organism evidence="19 20">
    <name type="scientific">Agrilus planipennis</name>
    <name type="common">Emerald ash borer</name>
    <name type="synonym">Agrilus marcopoli</name>
    <dbReference type="NCBI Taxonomy" id="224129"/>
    <lineage>
        <taxon>Eukaryota</taxon>
        <taxon>Metazoa</taxon>
        <taxon>Ecdysozoa</taxon>
        <taxon>Arthropoda</taxon>
        <taxon>Hexapoda</taxon>
        <taxon>Insecta</taxon>
        <taxon>Pterygota</taxon>
        <taxon>Neoptera</taxon>
        <taxon>Endopterygota</taxon>
        <taxon>Coleoptera</taxon>
        <taxon>Polyphaga</taxon>
        <taxon>Elateriformia</taxon>
        <taxon>Buprestoidea</taxon>
        <taxon>Buprestidae</taxon>
        <taxon>Agrilinae</taxon>
        <taxon>Agrilus</taxon>
    </lineage>
</organism>
<dbReference type="GO" id="GO:0005524">
    <property type="term" value="F:ATP binding"/>
    <property type="evidence" value="ECO:0007669"/>
    <property type="project" value="UniProtKB-KW"/>
</dbReference>
<dbReference type="Gene3D" id="1.20.920.20">
    <property type="match status" value="1"/>
</dbReference>
<feature type="region of interest" description="Disordered" evidence="17">
    <location>
        <begin position="107"/>
        <end position="130"/>
    </location>
</feature>
<dbReference type="InterPro" id="IPR027417">
    <property type="entry name" value="P-loop_NTPase"/>
</dbReference>
<sequence>MSDKESPPPYYRREETKLPYLDKWGREMLAPLRMYDQFGRERIPERPPFLPDAGPEVFPEPSTYVKRVREIHEYEPLFATKSWTKAIPKRHTFEYYRPSETIGANYTPSAQKFRIQDMPPRKKKKKEEYGPVGPDGIFIKDAIINHNRIKNYILIQGKLRFPPLKNKAQIKAEKKWLKELEKRKKGEVKGLVTLQELLSGEYWKKKEEKKEKIERIKQKKLIKEMEEERKKLLEEEMKLVKLQAELPTHPDDQKNQLLTQINSELAKPIREEDVIRINYYLTKGMEPQYISPYDKTYYNEAKNRIPQRYQLLKDYEFIKRTYLPDLIKFYDDEMRVNLFKYILKDPTEWRRLRIVTFPVHYPILVIRAPVPWHAHYTIAKERILMRWNVGNIVLREITKLWNSQYQNLLILPWHRIEEDGPLPITPRALEDKVRNVCSEVKEMLLQDWLGKCADIVLKYRSEWKNKIPKNPGDTVDNINRFFDCINCLLSLQLRKLLMKSLNHFLDYIMKYKDGNDFGDVYEDLTLINIPLVKVSVKPVLGTTELHLDPPIDQIRELLRLIFLMILDVNKKIPRLENIIFPEFKFKEAYLYSVGEEEVAYIIKKGMESFETNTVGPEKYLTMYQDYFYILMGEAKVELLAFFNQDPFPYLKDFMKKIYYYDDLKKELIKLRRSIPLNMLSLECDILNDTLYNVIDGLRQYIVDYFINENHNHNRRICDTFDEMSQKVSQTPETVPELVELMNYVAESRDVTMFNLREKIRLTAEYVLFLMECALLTTDDINLNCRVFVWPKDMENVIQLALQRLNMKKDQAEIALKNKIILFDAKLLKHQKQLNVFKKKDPPVLTLEEMQECNEMADVILQRLQEDKQEAELLNEEEQYLDMDSSPFLNLYEMLNTVDPYVKLWHTAYEFHVNYDVWYYGPFAALDADAVVEEVESMWRTLYKLAKTFSDNPAARRIAETVKAKVEKFKQFSIVLQTICNPGIQERHWEKISEILGSPIIITPETTLSDMIEAGLPRISAQLEEISGGATKEYALETNLKKMKEEWVDIMFECVLYRDTGVHILSAVDDIQVLLDDHILKAQTMKGSPYIKALEEEMNAWEEKLLKMQDIIEAWLTCQATWMYLEPIFSSEDIMRQMPTEARNFKQVDKVWRIIMANTILDTHVLVATEYRNMLGMLRDNNMLLDEVQKGLNDYLEKKRLYFPRFFFLSNDELLEILSETKDPLRVQPHLKKCFEGIFLLEFTPAGEVIGMISSEKEIVPLSGKIVPAEAKGMVEKWLLQVQYLMIQSMKDLTTESVQTYAETDRRRWILSWPGQIVQCVDCIMWTTEVTDSIKFGRLKEQVERCNDVIQTSVNMVQEKLEPGSQITVEALIVIDVHGRDVVRDMANKNVKSVADFEWISQMRYYFIEEENSVNVCMITTTVAYGFEYLGNIGRLVITPLTDRCFRTLMGALKLNLGGAPEGPAGTGKTESCKDLAKAVAKKCVVFNCSDGLDYKALGKFFKGLAQSGSWACFDEFNRIELEVLSVVAQQILSIQMAVASHLEKFIFEGTEITLDPTCTVFITMNPGYAGRQELPDNLKVLFRTVAMMVPDYAMIGEISLYSYGFSEASSLAQKIVHTYKLCSEQLSSQNHYDYGMRAVKSVLLAAGALKKQYGSYLESQIVLRAIIDVNMPKFLAQDVPLFEGIYSDLFPGVELPKFERDDLLRHLGKVLEDKNLQATQWFMGKCLEIYEMILVRHGLMVVGETLGGKTSAYQSLGEGLTKLSEDRKAKLKEYRVIFRIINPKAISMGRLYGQFDPVSHEWYDGVLATTFREYAMAQTIDRKWILFDGPVDAVWIENMNTVLDDNKKLCLMSGEIIQMTNKMNLIFEPADLEQASPATVSRCGMIYFEPRLLGWQAFNESYISKISNILIPEQVDMYREILDWLIPCSFEFISKNCKQFCEISQIFLFHQFTKFLSAFIMNESQVSTIWLQLALVFSILWGLCSAMTGEGRKNFDVFFRKLVTGDDKNNPKPQAFRLQKNQLFPERSSIFEWVIDKKNNGTWISWTETVDKLQQIPQNAKVSEIMIQTMESCCQKYFLNMCLNNKLPILFVGPTGTGKSAAVLDHLINMNKDRFLPNIVNFSARISSQMTQEIIMSKLDKRRRGVFGPSMGKTCVLFVDDLGMPQKEQWGAQPPIELLRLWIDHGHWFDKDTSMLYLVDMLFVAAMGPPGGGANEVTPRLLRHMQIIGTDSFEDATLSKIFLAILDWHFDKGYVENVSRLSRMVIAGTLEVYKEAITNFLPTPSKSHYTFNLRDFSRVIRGLLLVPPARMTEGDKLVKLWIHETYRVFHDRLIDDGDRSTLFQIVQKSCYDNLRQHMHKILENLIPEGEELAPSHVRNLFFGNYMEPESDKKVYDEVMDLEKLIENMDYYLYEYNMISRSPMNLVMFKFAIEHVSRVSRILLQDNGHVMLVGIGGSGRHSSVKLAAFMAEYSMFEIEISKNYGFNEWRDDIKALLTRAGCEGKPIVFLFGDTQISDETFTEDINMILNTADVPNLFAPDEKVEILEKMQAASRDSGKKIETTPVALYNYFIERVKSNLHVALAMSPIGDAFRVRCRMFPSLINCCTIDWFTLWPDDALEKVATMFLSQTDIDEEMREKCVIMCKKFHMTVQMAAESFYEEQKRRTYVTPTSYLELILTFKKFYYQKVDQITMMRNRYEIGLEKLDFAAGQVSVMQDELIQLQPKLVVASGITEKLMIKIEQDTVIVEKQKEIVASDEALANEAAAAAQAIKDDCESDLAEAIPALNAALDALDTLKPQDITLVKSMKNPPYGVKLVMEAVCVMKGIKPDRKPDPSTGRMVEDYWGPSVKLLADMKFLENLKNYDKDNISPAIMKKIRDRYIPDRDFTPDNIKNVSTACEGLCKWVRAMEVYDRVIKIVAPKQERLRAAESELALQMETLNAKRAQLQGVLDKLQALNDELARETKNKKDLEDEILLCSQKLERAEKLIGGLGGEKTRWSETAAYLHNLLGKVIGDVLLSAGVVAYLGAFTVDFRTKIVKDWNIFCTDLLIPCSATFSLVFTMGEPVEIRAWNIAGLPVDNYSIENGIIATKARRWPLMIDPQGQANKWIKNMEKQNRLQVIKLTDGNYVRVVENSVTLGIPVLLENILEDIDAVLDPVLIRNIYKQQGVWYMKLGDNVLEYSFDFRFYITTKLRNPHYLPEIAVKVSLLNFMITPQGLQDQLLGIVVARDLPELEEKKNVMIVESANNKKTLKEIEDKILEVLSSSEGNVLEDETAIRILSSSKVLSEEIQAKQVIAAQTEIEIDEARNQYIPVSKHSSILFFCISELANIDPMYQYSLIWFINLYNQSITNSEKSPEIEQRIVNLNSHFTNSIYRNICRSLFEKDKLIFSLVLTVGIFRSKKLISDEVWNFLLTGGVALDNPYPNPGPGWLTDKSWSEVVRASNLPGLDKFRESVARNVEQWKSFYDAPNPHETPYPQPMTEVSGLEKLVVLRCIRPDKIVPAVQAYIGETMGQAYLEPPQFNLGESYSDSNCCSPLIFVLSPGSDPMAGLIRFAADLGIKKTHLMTISLGQGQGPIASHMIDVALVTGQWVVLQNCHLAESWMKELDRICNEVIIPENTHTKFRLWLTSYPSNAFPVAILQNGVKMTNEAPKGLRLNLMRSYTSDPISDQEFYESVPNWRAWQTLLFSLCFFHALVQERRKFGPLGWNIPYEFNESDLRICVLQLQMFLSDYREVPFEALTYLTGECNYGGRVTDDKDRRLLNSLLSIFYCPQVINTPKYAFSPSGIYYIPQDTSREGIIEYIRSLPLIPLPEVYGLHENADITKDNQETLNLLNGVLLTQTQITAGGAGMDTDATVVELAKDILGKVEEPFDIGAVSAKYPVMYTNSMNTVLRQELIRFNRLIVVIKASLKNIIKAVKGLVVMNRDLEGVYQALVVGKVPGPWMSKSYPSLKPLGSYINDLILRLKFLQEWIDKGPPNVFWLSGFYFTQSFLTGVLQNYSRKKVLPIDWIHFEYYTTQYETDVTEVLEIGVFIRGLFLEGARWDRQLRRLNESYPKILFDTIPIMWLKPAIKAEYKPRMSYTCPLYKTSARRGVLSTTGHSTNFVMYVILDSDKKENHWINRGVASLCQLDD</sequence>
<feature type="coiled-coil region" evidence="16">
    <location>
        <begin position="846"/>
        <end position="880"/>
    </location>
</feature>
<dbReference type="Pfam" id="PF18199">
    <property type="entry name" value="Dynein_C"/>
    <property type="match status" value="1"/>
</dbReference>
<evidence type="ECO:0000256" key="14">
    <source>
        <dbReference type="ARBA" id="ARBA00023212"/>
    </source>
</evidence>
<keyword evidence="5" id="KW-0493">Microtubule</keyword>
<evidence type="ECO:0000256" key="12">
    <source>
        <dbReference type="ARBA" id="ARBA00023069"/>
    </source>
</evidence>
<dbReference type="InterPro" id="IPR003593">
    <property type="entry name" value="AAA+_ATPase"/>
</dbReference>
<dbReference type="Pfam" id="PF12775">
    <property type="entry name" value="AAA_7"/>
    <property type="match status" value="1"/>
</dbReference>
<name>A0A7F5RM18_AGRPL</name>
<dbReference type="GeneID" id="108735307"/>
<dbReference type="InterPro" id="IPR013602">
    <property type="entry name" value="Dynein_heavy_linker"/>
</dbReference>
<dbReference type="Pfam" id="PF12780">
    <property type="entry name" value="AAA_8"/>
    <property type="match status" value="1"/>
</dbReference>
<dbReference type="GO" id="GO:0031514">
    <property type="term" value="C:motile cilium"/>
    <property type="evidence" value="ECO:0007669"/>
    <property type="project" value="UniProtKB-SubCell"/>
</dbReference>
<comment type="similarity">
    <text evidence="3">Belongs to the dynein heavy chain family.</text>
</comment>
<keyword evidence="19" id="KW-1185">Reference proteome</keyword>
<evidence type="ECO:0000256" key="2">
    <source>
        <dbReference type="ARBA" id="ARBA00004430"/>
    </source>
</evidence>
<feature type="domain" description="AAA+ ATPase" evidence="18">
    <location>
        <begin position="1454"/>
        <end position="1593"/>
    </location>
</feature>
<evidence type="ECO:0000256" key="10">
    <source>
        <dbReference type="ARBA" id="ARBA00023017"/>
    </source>
</evidence>
<dbReference type="Gene3D" id="1.20.920.30">
    <property type="match status" value="1"/>
</dbReference>